<dbReference type="Gene3D" id="2.60.40.10">
    <property type="entry name" value="Immunoglobulins"/>
    <property type="match status" value="1"/>
</dbReference>
<reference evidence="1" key="1">
    <citation type="submission" date="2018-05" db="EMBL/GenBank/DDBJ databases">
        <authorList>
            <person name="Lanie J.A."/>
            <person name="Ng W.-L."/>
            <person name="Kazmierczak K.M."/>
            <person name="Andrzejewski T.M."/>
            <person name="Davidsen T.M."/>
            <person name="Wayne K.J."/>
            <person name="Tettelin H."/>
            <person name="Glass J.I."/>
            <person name="Rusch D."/>
            <person name="Podicherti R."/>
            <person name="Tsui H.-C.T."/>
            <person name="Winkler M.E."/>
        </authorList>
    </citation>
    <scope>NUCLEOTIDE SEQUENCE</scope>
</reference>
<dbReference type="AlphaFoldDB" id="A0A382WZ77"/>
<sequence length="274" mass="29999">HFDSLEGLEKEGVFLQGEEGLDCVLLFSCGPFDLKVGEEAPFSFCIIFGENKVDLINNARFAQVMYNSHYQSYTPPAVPSVAAITDHQKITLTWDVGAENSIDAVTGYSDFEGYKVYKSSDGGQTWGNPDDIVYDDNGIQVGWEPIAQFDLSEIEDSLFCVFTPDSCFGSDVRGMDISGSDPLAPWFHLGSNSGLQHSFTDTVRDDCSRCGVVDGIEYTYSVTSYDMGIHSPYEVEWSEGNNGGFIQDTVYSSANPLGWSAPDGYQSIESSKGT</sequence>
<proteinExistence type="predicted"/>
<protein>
    <recommendedName>
        <fullName evidence="2">Fibronectin type-III domain-containing protein</fullName>
    </recommendedName>
</protein>
<accession>A0A382WZ77</accession>
<dbReference type="InterPro" id="IPR013783">
    <property type="entry name" value="Ig-like_fold"/>
</dbReference>
<gene>
    <name evidence="1" type="ORF">METZ01_LOCUS416887</name>
</gene>
<feature type="non-terminal residue" evidence="1">
    <location>
        <position position="274"/>
    </location>
</feature>
<dbReference type="EMBL" id="UINC01163624">
    <property type="protein sequence ID" value="SVD64033.1"/>
    <property type="molecule type" value="Genomic_DNA"/>
</dbReference>
<name>A0A382WZ77_9ZZZZ</name>
<evidence type="ECO:0008006" key="2">
    <source>
        <dbReference type="Google" id="ProtNLM"/>
    </source>
</evidence>
<evidence type="ECO:0000313" key="1">
    <source>
        <dbReference type="EMBL" id="SVD64033.1"/>
    </source>
</evidence>
<feature type="non-terminal residue" evidence="1">
    <location>
        <position position="1"/>
    </location>
</feature>
<organism evidence="1">
    <name type="scientific">marine metagenome</name>
    <dbReference type="NCBI Taxonomy" id="408172"/>
    <lineage>
        <taxon>unclassified sequences</taxon>
        <taxon>metagenomes</taxon>
        <taxon>ecological metagenomes</taxon>
    </lineage>
</organism>